<feature type="repeat" description="ANK" evidence="3">
    <location>
        <begin position="84"/>
        <end position="116"/>
    </location>
</feature>
<dbReference type="AlphaFoldDB" id="A0AAD4KWY3"/>
<organism evidence="4 5">
    <name type="scientific">Talaromyces proteolyticus</name>
    <dbReference type="NCBI Taxonomy" id="1131652"/>
    <lineage>
        <taxon>Eukaryota</taxon>
        <taxon>Fungi</taxon>
        <taxon>Dikarya</taxon>
        <taxon>Ascomycota</taxon>
        <taxon>Pezizomycotina</taxon>
        <taxon>Eurotiomycetes</taxon>
        <taxon>Eurotiomycetidae</taxon>
        <taxon>Eurotiales</taxon>
        <taxon>Trichocomaceae</taxon>
        <taxon>Talaromyces</taxon>
        <taxon>Talaromyces sect. Bacilispori</taxon>
    </lineage>
</organism>
<evidence type="ECO:0000313" key="5">
    <source>
        <dbReference type="Proteomes" id="UP001201262"/>
    </source>
</evidence>
<keyword evidence="2 3" id="KW-0040">ANK repeat</keyword>
<dbReference type="PANTHER" id="PTHR24198">
    <property type="entry name" value="ANKYRIN REPEAT AND PROTEIN KINASE DOMAIN-CONTAINING PROTEIN"/>
    <property type="match status" value="1"/>
</dbReference>
<dbReference type="Pfam" id="PF00023">
    <property type="entry name" value="Ank"/>
    <property type="match status" value="1"/>
</dbReference>
<dbReference type="Pfam" id="PF12796">
    <property type="entry name" value="Ank_2"/>
    <property type="match status" value="1"/>
</dbReference>
<accession>A0AAD4KWY3</accession>
<dbReference type="InterPro" id="IPR036770">
    <property type="entry name" value="Ankyrin_rpt-contain_sf"/>
</dbReference>
<dbReference type="PROSITE" id="PS50088">
    <property type="entry name" value="ANK_REPEAT"/>
    <property type="match status" value="2"/>
</dbReference>
<evidence type="ECO:0000256" key="3">
    <source>
        <dbReference type="PROSITE-ProRule" id="PRU00023"/>
    </source>
</evidence>
<reference evidence="4" key="1">
    <citation type="submission" date="2021-12" db="EMBL/GenBank/DDBJ databases">
        <title>Convergent genome expansion in fungi linked to evolution of root-endophyte symbiosis.</title>
        <authorList>
            <consortium name="DOE Joint Genome Institute"/>
            <person name="Ke Y.-H."/>
            <person name="Bonito G."/>
            <person name="Liao H.-L."/>
            <person name="Looney B."/>
            <person name="Rojas-Flechas A."/>
            <person name="Nash J."/>
            <person name="Hameed K."/>
            <person name="Schadt C."/>
            <person name="Martin F."/>
            <person name="Crous P.W."/>
            <person name="Miettinen O."/>
            <person name="Magnuson J.K."/>
            <person name="Labbe J."/>
            <person name="Jacobson D."/>
            <person name="Doktycz M.J."/>
            <person name="Veneault-Fourrey C."/>
            <person name="Kuo A."/>
            <person name="Mondo S."/>
            <person name="Calhoun S."/>
            <person name="Riley R."/>
            <person name="Ohm R."/>
            <person name="LaButti K."/>
            <person name="Andreopoulos B."/>
            <person name="Pangilinan J."/>
            <person name="Nolan M."/>
            <person name="Tritt A."/>
            <person name="Clum A."/>
            <person name="Lipzen A."/>
            <person name="Daum C."/>
            <person name="Barry K."/>
            <person name="Grigoriev I.V."/>
            <person name="Vilgalys R."/>
        </authorList>
    </citation>
    <scope>NUCLEOTIDE SEQUENCE</scope>
    <source>
        <strain evidence="4">PMI_201</strain>
    </source>
</reference>
<keyword evidence="5" id="KW-1185">Reference proteome</keyword>
<feature type="repeat" description="ANK" evidence="3">
    <location>
        <begin position="153"/>
        <end position="185"/>
    </location>
</feature>
<dbReference type="SUPFAM" id="SSF81383">
    <property type="entry name" value="F-box domain"/>
    <property type="match status" value="1"/>
</dbReference>
<dbReference type="SMART" id="SM00248">
    <property type="entry name" value="ANK"/>
    <property type="match status" value="3"/>
</dbReference>
<dbReference type="Gene3D" id="1.25.40.20">
    <property type="entry name" value="Ankyrin repeat-containing domain"/>
    <property type="match status" value="1"/>
</dbReference>
<dbReference type="GeneID" id="70246043"/>
<dbReference type="PANTHER" id="PTHR24198:SF165">
    <property type="entry name" value="ANKYRIN REPEAT-CONTAINING PROTEIN-RELATED"/>
    <property type="match status" value="1"/>
</dbReference>
<evidence type="ECO:0000313" key="4">
    <source>
        <dbReference type="EMBL" id="KAH8700998.1"/>
    </source>
</evidence>
<dbReference type="PROSITE" id="PS50297">
    <property type="entry name" value="ANK_REP_REGION"/>
    <property type="match status" value="2"/>
</dbReference>
<sequence>MLLLSLPQEILVLIARQLRTIDFIPCLQVNRMLYRLLIYELCKRDVSDNGGLAMSFYAFWGYETRVLDMIAAGATIDLPHPRWRDRTPLMLAISRHHVSIAKVLLDHGANPNFTGDVKNSPLDIAILNASGTDFTMIALLLDYGANINQRGYQGRTPLYTAILRQDPAKVAFLLSQGADVSVRESKKARTPLLFARGERSSHENDEIVKMLLDAGSEEA</sequence>
<proteinExistence type="predicted"/>
<name>A0AAD4KWY3_9EURO</name>
<protein>
    <submittedName>
        <fullName evidence="4">Ankyrin repeat-containing domain protein</fullName>
    </submittedName>
</protein>
<dbReference type="InterPro" id="IPR002110">
    <property type="entry name" value="Ankyrin_rpt"/>
</dbReference>
<evidence type="ECO:0000256" key="1">
    <source>
        <dbReference type="ARBA" id="ARBA00022737"/>
    </source>
</evidence>
<comment type="caution">
    <text evidence="4">The sequence shown here is derived from an EMBL/GenBank/DDBJ whole genome shotgun (WGS) entry which is preliminary data.</text>
</comment>
<evidence type="ECO:0000256" key="2">
    <source>
        <dbReference type="ARBA" id="ARBA00023043"/>
    </source>
</evidence>
<gene>
    <name evidence="4" type="ORF">BGW36DRAFT_375365</name>
</gene>
<dbReference type="SUPFAM" id="SSF48403">
    <property type="entry name" value="Ankyrin repeat"/>
    <property type="match status" value="1"/>
</dbReference>
<dbReference type="EMBL" id="JAJTJA010000004">
    <property type="protein sequence ID" value="KAH8700998.1"/>
    <property type="molecule type" value="Genomic_DNA"/>
</dbReference>
<dbReference type="Proteomes" id="UP001201262">
    <property type="component" value="Unassembled WGS sequence"/>
</dbReference>
<dbReference type="InterPro" id="IPR036047">
    <property type="entry name" value="F-box-like_dom_sf"/>
</dbReference>
<dbReference type="RefSeq" id="XP_046074704.1">
    <property type="nucleotide sequence ID" value="XM_046215756.1"/>
</dbReference>
<keyword evidence="1" id="KW-0677">Repeat</keyword>